<comment type="caution">
    <text evidence="4">The sequence shown here is derived from an EMBL/GenBank/DDBJ whole genome shotgun (WGS) entry which is preliminary data.</text>
</comment>
<dbReference type="Pfam" id="PF13413">
    <property type="entry name" value="HTH_25"/>
    <property type="match status" value="1"/>
</dbReference>
<dbReference type="RefSeq" id="WP_123391689.1">
    <property type="nucleotide sequence ID" value="NZ_RKHO01000001.1"/>
</dbReference>
<dbReference type="Pfam" id="PF13464">
    <property type="entry name" value="RodZ_C"/>
    <property type="match status" value="1"/>
</dbReference>
<dbReference type="InterPro" id="IPR050400">
    <property type="entry name" value="Bact_Cytoskel_RodZ"/>
</dbReference>
<dbReference type="GO" id="GO:0003677">
    <property type="term" value="F:DNA binding"/>
    <property type="evidence" value="ECO:0007669"/>
    <property type="project" value="InterPro"/>
</dbReference>
<dbReference type="Gene3D" id="1.10.260.40">
    <property type="entry name" value="lambda repressor-like DNA-binding domains"/>
    <property type="match status" value="1"/>
</dbReference>
<dbReference type="InterPro" id="IPR025194">
    <property type="entry name" value="RodZ-like_C"/>
</dbReference>
<dbReference type="EMBL" id="RKHO01000001">
    <property type="protein sequence ID" value="ROR92074.1"/>
    <property type="molecule type" value="Genomic_DNA"/>
</dbReference>
<organism evidence="4 5">
    <name type="scientific">Nocardioides aurantiacus</name>
    <dbReference type="NCBI Taxonomy" id="86796"/>
    <lineage>
        <taxon>Bacteria</taxon>
        <taxon>Bacillati</taxon>
        <taxon>Actinomycetota</taxon>
        <taxon>Actinomycetes</taxon>
        <taxon>Propionibacteriales</taxon>
        <taxon>Nocardioidaceae</taxon>
        <taxon>Nocardioides</taxon>
    </lineage>
</organism>
<reference evidence="4 5" key="1">
    <citation type="submission" date="2018-11" db="EMBL/GenBank/DDBJ databases">
        <title>Sequencing the genomes of 1000 actinobacteria strains.</title>
        <authorList>
            <person name="Klenk H.-P."/>
        </authorList>
    </citation>
    <scope>NUCLEOTIDE SEQUENCE [LARGE SCALE GENOMIC DNA]</scope>
    <source>
        <strain evidence="4 5">DSM 12652</strain>
    </source>
</reference>
<proteinExistence type="predicted"/>
<evidence type="ECO:0000313" key="4">
    <source>
        <dbReference type="EMBL" id="ROR92074.1"/>
    </source>
</evidence>
<keyword evidence="2" id="KW-0812">Transmembrane</keyword>
<protein>
    <submittedName>
        <fullName evidence="4">Uncharacterized protein DUF4115</fullName>
    </submittedName>
</protein>
<feature type="domain" description="Cytoskeleton protein RodZ-like C-terminal" evidence="3">
    <location>
        <begin position="499"/>
        <end position="546"/>
    </location>
</feature>
<keyword evidence="2" id="KW-1133">Transmembrane helix</keyword>
<feature type="region of interest" description="Disordered" evidence="1">
    <location>
        <begin position="232"/>
        <end position="295"/>
    </location>
</feature>
<dbReference type="Proteomes" id="UP000281738">
    <property type="component" value="Unassembled WGS sequence"/>
</dbReference>
<feature type="transmembrane region" description="Helical" evidence="2">
    <location>
        <begin position="20"/>
        <end position="40"/>
    </location>
</feature>
<feature type="compositionally biased region" description="Basic and acidic residues" evidence="1">
    <location>
        <begin position="205"/>
        <end position="215"/>
    </location>
</feature>
<dbReference type="PANTHER" id="PTHR34475">
    <property type="match status" value="1"/>
</dbReference>
<name>A0A3N2CXY3_9ACTN</name>
<feature type="compositionally biased region" description="Basic and acidic residues" evidence="1">
    <location>
        <begin position="268"/>
        <end position="281"/>
    </location>
</feature>
<dbReference type="InterPro" id="IPR010982">
    <property type="entry name" value="Lambda_DNA-bd_dom_sf"/>
</dbReference>
<feature type="region of interest" description="Disordered" evidence="1">
    <location>
        <begin position="188"/>
        <end position="220"/>
    </location>
</feature>
<evidence type="ECO:0000313" key="5">
    <source>
        <dbReference type="Proteomes" id="UP000281738"/>
    </source>
</evidence>
<gene>
    <name evidence="4" type="ORF">EDD33_2958</name>
</gene>
<evidence type="ECO:0000259" key="3">
    <source>
        <dbReference type="Pfam" id="PF13464"/>
    </source>
</evidence>
<dbReference type="PANTHER" id="PTHR34475:SF1">
    <property type="entry name" value="CYTOSKELETON PROTEIN RODZ"/>
    <property type="match status" value="1"/>
</dbReference>
<sequence>MNAPTSITPIGVSVRQDARIAAVVALLSGVLTVAWFARALGTADPFDWVWCLVPAAVGLLQLLVVRDARSPLLVADELGVRVRRGVTWHGVQWESVDRVEVRSGGRWLSDGRLVVHPRVRPADPLAAAEEGAADDLAVEPVALRALSVPLGPTTRIDYDGLTGDLVADLDSLGQGRVPVLVLTRPVREARAAEPAEPAEATADEPVERPAERPVEEAAGTPVVAPVVAPVAVDPEPEVEPEPEPEPEPEEGVAAYEPVDPTRAPRPATRAEVRRESVRRLPDPPTVPAQRSPGGPVLVARIDDAASREVVSAGWGEDQAHPVAEPVIGPLVAAARQRARLSIDTLSERTRIRPHVLECIEVDDFEACGGDFYARGHLRTLARVFGLDPAELVDLYDRHYAVAEIEARQVFEAELATGIGGGVRTASSGPRWSLLAASVLALVAIWGVARVFNDTPQELVSPAPDVVDVAGLASGEDTEAAPESTLAALSLSARGASPQVVVRDRDGKILLASRLADGSQQQVIGLAPFDVTSSNGQAVTVTYLGKKRGTVGEGEQPDNRQFG</sequence>
<dbReference type="AlphaFoldDB" id="A0A3N2CXY3"/>
<dbReference type="OrthoDB" id="5243487at2"/>
<keyword evidence="5" id="KW-1185">Reference proteome</keyword>
<feature type="compositionally biased region" description="Acidic residues" evidence="1">
    <location>
        <begin position="234"/>
        <end position="250"/>
    </location>
</feature>
<evidence type="ECO:0000256" key="2">
    <source>
        <dbReference type="SAM" id="Phobius"/>
    </source>
</evidence>
<evidence type="ECO:0000256" key="1">
    <source>
        <dbReference type="SAM" id="MobiDB-lite"/>
    </source>
</evidence>
<keyword evidence="2" id="KW-0472">Membrane</keyword>
<accession>A0A3N2CXY3</accession>